<feature type="region of interest" description="Disordered" evidence="1">
    <location>
        <begin position="565"/>
        <end position="595"/>
    </location>
</feature>
<evidence type="ECO:0000313" key="2">
    <source>
        <dbReference type="EMBL" id="KAK3271845.1"/>
    </source>
</evidence>
<dbReference type="Proteomes" id="UP001190700">
    <property type="component" value="Unassembled WGS sequence"/>
</dbReference>
<gene>
    <name evidence="2" type="ORF">CYMTET_19830</name>
</gene>
<proteinExistence type="predicted"/>
<name>A0AAE0G5V9_9CHLO</name>
<feature type="region of interest" description="Disordered" evidence="1">
    <location>
        <begin position="62"/>
        <end position="281"/>
    </location>
</feature>
<feature type="compositionally biased region" description="Pro residues" evidence="1">
    <location>
        <begin position="241"/>
        <end position="269"/>
    </location>
</feature>
<feature type="compositionally biased region" description="Pro residues" evidence="1">
    <location>
        <begin position="162"/>
        <end position="172"/>
    </location>
</feature>
<feature type="region of interest" description="Disordered" evidence="1">
    <location>
        <begin position="822"/>
        <end position="843"/>
    </location>
</feature>
<feature type="compositionally biased region" description="Low complexity" evidence="1">
    <location>
        <begin position="822"/>
        <end position="837"/>
    </location>
</feature>
<feature type="compositionally biased region" description="Polar residues" evidence="1">
    <location>
        <begin position="209"/>
        <end position="218"/>
    </location>
</feature>
<accession>A0AAE0G5V9</accession>
<reference evidence="2 3" key="1">
    <citation type="journal article" date="2015" name="Genome Biol. Evol.">
        <title>Comparative Genomics of a Bacterivorous Green Alga Reveals Evolutionary Causalities and Consequences of Phago-Mixotrophic Mode of Nutrition.</title>
        <authorList>
            <person name="Burns J.A."/>
            <person name="Paasch A."/>
            <person name="Narechania A."/>
            <person name="Kim E."/>
        </authorList>
    </citation>
    <scope>NUCLEOTIDE SEQUENCE [LARGE SCALE GENOMIC DNA]</scope>
    <source>
        <strain evidence="2 3">PLY_AMNH</strain>
    </source>
</reference>
<organism evidence="2 3">
    <name type="scientific">Cymbomonas tetramitiformis</name>
    <dbReference type="NCBI Taxonomy" id="36881"/>
    <lineage>
        <taxon>Eukaryota</taxon>
        <taxon>Viridiplantae</taxon>
        <taxon>Chlorophyta</taxon>
        <taxon>Pyramimonadophyceae</taxon>
        <taxon>Pyramimonadales</taxon>
        <taxon>Pyramimonadaceae</taxon>
        <taxon>Cymbomonas</taxon>
    </lineage>
</organism>
<protein>
    <submittedName>
        <fullName evidence="2">Uncharacterized protein</fullName>
    </submittedName>
</protein>
<dbReference type="AlphaFoldDB" id="A0AAE0G5V9"/>
<keyword evidence="3" id="KW-1185">Reference proteome</keyword>
<sequence length="843" mass="86908">MDTEEVLRFKEQISVIREVVGDELSASLTEDIIILFGHQCNYDVTETINTILTDDGGGFETSVAHKKKGKKSQDQGTKKAIPAEPKRPVSSTGPRVRGGRGGINRSAGGSPGTMKPFGAPRDNGVASRPPAVGVSGVPKGPGLSGPPGQRPIQQPYKGVPAPRQPPGPPPASAMPVNNGPSRPLFDRGNNMQSPAAAPGPAPAPIRPQNHASPGQAPQRTAADIVRSSLATPPSFAAAGAPLPPEALAPPTQPQDSAPSPPLPSQPIRPGPTANSASARMPHETVADVKWDTKAMPSTSGVSSLGAAPMAFPGAEEGFATDTSNAMPSVTAKFTGLQVQDKVVMPPSAQVSESDRLQFGTFGSSGFGAGFGLEVSEEGADTDPHHASGLAPPSAPPPASQPEAVVQDGFKSAKVPAAFQNPTAQQTATFNSFQQSAAPSTEIPAAMEAFDKQPTSATAEAPTAEAVAVQNAVPFYGAVQQPYHQFAMGMHGMQGGPGYAAYGELDQNAADLSRLGYPDPAAAAAGVPHNLYPGFRPQVSDENAAASKAQAPLAASLLEQNSSVPLPAAQQPAASSSGVATSAAPTAAAGPHPNQQQAHLMHAFAAMPPGMAATQYGHHHGLPYAYPFAMAHQGYHYMHAQQHYPTPYPQPAGAPYAPQAASNNFTPPLVNRGYPTGAPGQAGMKPFMYKAPSAGPTSNNVPTHGQYGAGFANQTPVYPTSTTANTAAGMGEEVSNIPMHQQHRARLNKETGLYMPQAPAIQTSGAGAGQELNAAPTSSYYTPAPYAQGQQGYSQGDYAMYAQGHQYWPQNTQMMMQQQQPGAVAGQAGANPAAGYGNKQQAFN</sequence>
<dbReference type="EMBL" id="LGRX02009327">
    <property type="protein sequence ID" value="KAK3271845.1"/>
    <property type="molecule type" value="Genomic_DNA"/>
</dbReference>
<feature type="region of interest" description="Disordered" evidence="1">
    <location>
        <begin position="369"/>
        <end position="403"/>
    </location>
</feature>
<evidence type="ECO:0000256" key="1">
    <source>
        <dbReference type="SAM" id="MobiDB-lite"/>
    </source>
</evidence>
<comment type="caution">
    <text evidence="2">The sequence shown here is derived from an EMBL/GenBank/DDBJ whole genome shotgun (WGS) entry which is preliminary data.</text>
</comment>
<evidence type="ECO:0000313" key="3">
    <source>
        <dbReference type="Proteomes" id="UP001190700"/>
    </source>
</evidence>
<feature type="compositionally biased region" description="Low complexity" evidence="1">
    <location>
        <begin position="565"/>
        <end position="590"/>
    </location>
</feature>